<dbReference type="InterPro" id="IPR003140">
    <property type="entry name" value="PLipase/COase/thioEstase"/>
</dbReference>
<dbReference type="Gene3D" id="3.40.50.1820">
    <property type="entry name" value="alpha/beta hydrolase"/>
    <property type="match status" value="1"/>
</dbReference>
<dbReference type="Pfam" id="PF02230">
    <property type="entry name" value="Abhydrolase_2"/>
    <property type="match status" value="1"/>
</dbReference>
<dbReference type="OrthoDB" id="9785698at2"/>
<accession>A0A2Z3JHT7</accession>
<dbReference type="SUPFAM" id="SSF54593">
    <property type="entry name" value="Glyoxalase/Bleomycin resistance protein/Dihydroxybiphenyl dioxygenase"/>
    <property type="match status" value="1"/>
</dbReference>
<evidence type="ECO:0000313" key="3">
    <source>
        <dbReference type="Proteomes" id="UP000245368"/>
    </source>
</evidence>
<dbReference type="CDD" id="cd08347">
    <property type="entry name" value="PcpA_C_like"/>
    <property type="match status" value="1"/>
</dbReference>
<dbReference type="InterPro" id="IPR052537">
    <property type="entry name" value="Extradiol_RC_dioxygenase"/>
</dbReference>
<dbReference type="PANTHER" id="PTHR36110">
    <property type="entry name" value="RING-CLEAVING DIOXYGENASE MHQE-RELATED"/>
    <property type="match status" value="1"/>
</dbReference>
<dbReference type="PROSITE" id="PS51819">
    <property type="entry name" value="VOC"/>
    <property type="match status" value="2"/>
</dbReference>
<organism evidence="2 3">
    <name type="scientific">Deinococcus irradiatisoli</name>
    <dbReference type="NCBI Taxonomy" id="2202254"/>
    <lineage>
        <taxon>Bacteria</taxon>
        <taxon>Thermotogati</taxon>
        <taxon>Deinococcota</taxon>
        <taxon>Deinococci</taxon>
        <taxon>Deinococcales</taxon>
        <taxon>Deinococcaceae</taxon>
        <taxon>Deinococcus</taxon>
    </lineage>
</organism>
<dbReference type="Proteomes" id="UP000245368">
    <property type="component" value="Chromosome"/>
</dbReference>
<dbReference type="SUPFAM" id="SSF53474">
    <property type="entry name" value="alpha/beta-Hydrolases"/>
    <property type="match status" value="1"/>
</dbReference>
<dbReference type="InterPro" id="IPR004360">
    <property type="entry name" value="Glyas_Fos-R_dOase_dom"/>
</dbReference>
<dbReference type="AlphaFoldDB" id="A0A2Z3JHT7"/>
<dbReference type="InterPro" id="IPR037523">
    <property type="entry name" value="VOC_core"/>
</dbReference>
<name>A0A2Z3JHT7_9DEIO</name>
<dbReference type="RefSeq" id="WP_109828239.1">
    <property type="nucleotide sequence ID" value="NZ_CP029494.1"/>
</dbReference>
<sequence>MTQNPSSAPGTSPVQGLHHLTVMASDPQRNLDFYTEMLGQRLVKTTVNFDDPGTYHFYYGDESGQPGTIMTHFPWPGAQRGVRGNGEVVAAAYSAPRESLAFWRGRLAAFGPQESRRFGDMVLRVADPDGTWIELVFDVDAASPSPVDRWPNSPVPFEHALRGFHSVTAWVGSAQTVRALLVGELGFSEAGQEEDAEGTRTRFRGSGEQIGLFVDVVERPGQPRGHFGAGSVHHVALRTRDDAEQAAYLQHLTSAGYQPTPVQDRQYFHSIYFREKSGVLFEIATDAPGFPDDEALGELGKHLKLPSWYEPQRAAIEARVPKIINREYGVTIGQRELGQETPANTAPSIQVMTAGRPLGEGRVASILLHGRGSTAQDILGLERELNLSVYSYLAPQAEGGSWYPQSFLAPLEQNQPQLDQALALIDTLFGELEQRGISPQQVVLGGFSQGACLALEYAARRGERLGGVLALSGALITLEHGGDLAGTPVFMGVAPDDAHIPLERFEQSAEVLKVLGAQVDARVYAGLGHSINKDELDAARDLMRRAAEVR</sequence>
<dbReference type="InterPro" id="IPR029068">
    <property type="entry name" value="Glyas_Bleomycin-R_OHBP_Dase"/>
</dbReference>
<dbReference type="PANTHER" id="PTHR36110:SF2">
    <property type="entry name" value="RING-CLEAVING DIOXYGENASE MHQE-RELATED"/>
    <property type="match status" value="1"/>
</dbReference>
<evidence type="ECO:0000313" key="2">
    <source>
        <dbReference type="EMBL" id="AWN24515.1"/>
    </source>
</evidence>
<dbReference type="InterPro" id="IPR029058">
    <property type="entry name" value="AB_hydrolase_fold"/>
</dbReference>
<dbReference type="KEGG" id="dez:DKM44_06385"/>
<dbReference type="GO" id="GO:0016787">
    <property type="term" value="F:hydrolase activity"/>
    <property type="evidence" value="ECO:0007669"/>
    <property type="project" value="InterPro"/>
</dbReference>
<gene>
    <name evidence="2" type="ORF">DKM44_06385</name>
</gene>
<feature type="domain" description="VOC" evidence="1">
    <location>
        <begin position="16"/>
        <end position="138"/>
    </location>
</feature>
<keyword evidence="3" id="KW-1185">Reference proteome</keyword>
<dbReference type="Pfam" id="PF00903">
    <property type="entry name" value="Glyoxalase"/>
    <property type="match status" value="2"/>
</dbReference>
<feature type="domain" description="VOC" evidence="1">
    <location>
        <begin position="163"/>
        <end position="286"/>
    </location>
</feature>
<reference evidence="2 3" key="1">
    <citation type="submission" date="2018-05" db="EMBL/GenBank/DDBJ databases">
        <title>Complete Genome Sequence of Deinococcus sp. strain 17bor-2.</title>
        <authorList>
            <person name="Srinivasan S."/>
        </authorList>
    </citation>
    <scope>NUCLEOTIDE SEQUENCE [LARGE SCALE GENOMIC DNA]</scope>
    <source>
        <strain evidence="2 3">17bor-2</strain>
    </source>
</reference>
<dbReference type="Gene3D" id="3.10.180.10">
    <property type="entry name" value="2,3-Dihydroxybiphenyl 1,2-Dioxygenase, domain 1"/>
    <property type="match status" value="2"/>
</dbReference>
<dbReference type="EMBL" id="CP029494">
    <property type="protein sequence ID" value="AWN24515.1"/>
    <property type="molecule type" value="Genomic_DNA"/>
</dbReference>
<evidence type="ECO:0000259" key="1">
    <source>
        <dbReference type="PROSITE" id="PS51819"/>
    </source>
</evidence>
<protein>
    <submittedName>
        <fullName evidence="2">Phospholipase</fullName>
    </submittedName>
</protein>
<proteinExistence type="predicted"/>